<sequence length="333" mass="35296">MKTAVVTGASAGIGLAIAERFVRAGWRVALIARGAERLADAKRQLEAQGGTVLILPADVADAAAVNAAADRIVSQFGGIDAWVNNAMSTVVAPAWDITPDEYARVTATTYLSQIYGTLAALRIMRRARRGAIVQVSSGLAFRSAPLQAAYCGAKAGVGGFTDSLRAELIAEQSPVTLSVIYLPGVNTPQPTWARNKTGRAQVIPDPLFDPRLCAEAVYSAVCNPQREIWVGRSTWMMALAQRLAPGFADRKAAGMRQAQMGEPMGPRAGNLDEPASGPARIDGPSTERAHRVRHEFLTRSQVDALKVGALAGLFIAGVAARAALARLSHRSRF</sequence>
<name>A0A175RLV1_9HYPH</name>
<dbReference type="PATRIC" id="fig|401562.4.peg.3218"/>
<dbReference type="RefSeq" id="WP_058601430.1">
    <property type="nucleotide sequence ID" value="NZ_LDQA01000043.1"/>
</dbReference>
<evidence type="ECO:0000256" key="1">
    <source>
        <dbReference type="ARBA" id="ARBA00006484"/>
    </source>
</evidence>
<keyword evidence="2" id="KW-0560">Oxidoreductase</keyword>
<dbReference type="PANTHER" id="PTHR44196">
    <property type="entry name" value="DEHYDROGENASE/REDUCTASE SDR FAMILY MEMBER 7B"/>
    <property type="match status" value="1"/>
</dbReference>
<dbReference type="EMBL" id="LDQA01000043">
    <property type="protein sequence ID" value="KTR03974.1"/>
    <property type="molecule type" value="Genomic_DNA"/>
</dbReference>
<organism evidence="6 7">
    <name type="scientific">Aureimonas ureilytica</name>
    <dbReference type="NCBI Taxonomy" id="401562"/>
    <lineage>
        <taxon>Bacteria</taxon>
        <taxon>Pseudomonadati</taxon>
        <taxon>Pseudomonadota</taxon>
        <taxon>Alphaproteobacteria</taxon>
        <taxon>Hyphomicrobiales</taxon>
        <taxon>Aurantimonadaceae</taxon>
        <taxon>Aureimonas</taxon>
    </lineage>
</organism>
<dbReference type="Proteomes" id="UP000078529">
    <property type="component" value="Unassembled WGS sequence"/>
</dbReference>
<feature type="domain" description="Ketoreductase" evidence="5">
    <location>
        <begin position="2"/>
        <end position="186"/>
    </location>
</feature>
<evidence type="ECO:0000313" key="6">
    <source>
        <dbReference type="EMBL" id="KTR03974.1"/>
    </source>
</evidence>
<dbReference type="GO" id="GO:0016020">
    <property type="term" value="C:membrane"/>
    <property type="evidence" value="ECO:0007669"/>
    <property type="project" value="TreeGrafter"/>
</dbReference>
<evidence type="ECO:0000256" key="2">
    <source>
        <dbReference type="ARBA" id="ARBA00023002"/>
    </source>
</evidence>
<dbReference type="Gene3D" id="3.40.50.720">
    <property type="entry name" value="NAD(P)-binding Rossmann-like Domain"/>
    <property type="match status" value="1"/>
</dbReference>
<gene>
    <name evidence="6" type="ORF">NS365_16710</name>
</gene>
<dbReference type="AlphaFoldDB" id="A0A175RLV1"/>
<feature type="region of interest" description="Disordered" evidence="4">
    <location>
        <begin position="263"/>
        <end position="287"/>
    </location>
</feature>
<protein>
    <submittedName>
        <fullName evidence="6">Short-chain dehydrogenase</fullName>
    </submittedName>
</protein>
<evidence type="ECO:0000256" key="3">
    <source>
        <dbReference type="RuleBase" id="RU000363"/>
    </source>
</evidence>
<accession>A0A175RLV1</accession>
<evidence type="ECO:0000259" key="5">
    <source>
        <dbReference type="SMART" id="SM00822"/>
    </source>
</evidence>
<dbReference type="InterPro" id="IPR057326">
    <property type="entry name" value="KR_dom"/>
</dbReference>
<comment type="caution">
    <text evidence="6">The sequence shown here is derived from an EMBL/GenBank/DDBJ whole genome shotgun (WGS) entry which is preliminary data.</text>
</comment>
<dbReference type="PROSITE" id="PS00061">
    <property type="entry name" value="ADH_SHORT"/>
    <property type="match status" value="1"/>
</dbReference>
<comment type="similarity">
    <text evidence="1 3">Belongs to the short-chain dehydrogenases/reductases (SDR) family.</text>
</comment>
<dbReference type="PANTHER" id="PTHR44196:SF1">
    <property type="entry name" value="DEHYDROGENASE_REDUCTASE SDR FAMILY MEMBER 7B"/>
    <property type="match status" value="1"/>
</dbReference>
<reference evidence="6 7" key="1">
    <citation type="journal article" date="2016" name="Front. Microbiol.">
        <title>Genomic Resource of Rice Seed Associated Bacteria.</title>
        <authorList>
            <person name="Midha S."/>
            <person name="Bansal K."/>
            <person name="Sharma S."/>
            <person name="Kumar N."/>
            <person name="Patil P.P."/>
            <person name="Chaudhry V."/>
            <person name="Patil P.B."/>
        </authorList>
    </citation>
    <scope>NUCLEOTIDE SEQUENCE [LARGE SCALE GENOMIC DNA]</scope>
    <source>
        <strain evidence="6 7">NS365</strain>
    </source>
</reference>
<dbReference type="InterPro" id="IPR036291">
    <property type="entry name" value="NAD(P)-bd_dom_sf"/>
</dbReference>
<dbReference type="InterPro" id="IPR020904">
    <property type="entry name" value="Sc_DH/Rdtase_CS"/>
</dbReference>
<evidence type="ECO:0000256" key="4">
    <source>
        <dbReference type="SAM" id="MobiDB-lite"/>
    </source>
</evidence>
<dbReference type="PRINTS" id="PR00080">
    <property type="entry name" value="SDRFAMILY"/>
</dbReference>
<dbReference type="Pfam" id="PF00106">
    <property type="entry name" value="adh_short"/>
    <property type="match status" value="1"/>
</dbReference>
<dbReference type="SMART" id="SM00822">
    <property type="entry name" value="PKS_KR"/>
    <property type="match status" value="1"/>
</dbReference>
<dbReference type="GO" id="GO:0016491">
    <property type="term" value="F:oxidoreductase activity"/>
    <property type="evidence" value="ECO:0007669"/>
    <property type="project" value="UniProtKB-KW"/>
</dbReference>
<evidence type="ECO:0000313" key="7">
    <source>
        <dbReference type="Proteomes" id="UP000078529"/>
    </source>
</evidence>
<dbReference type="PRINTS" id="PR00081">
    <property type="entry name" value="GDHRDH"/>
</dbReference>
<dbReference type="SUPFAM" id="SSF51735">
    <property type="entry name" value="NAD(P)-binding Rossmann-fold domains"/>
    <property type="match status" value="1"/>
</dbReference>
<dbReference type="NCBIfam" id="NF005495">
    <property type="entry name" value="PRK07109.1"/>
    <property type="match status" value="1"/>
</dbReference>
<keyword evidence="7" id="KW-1185">Reference proteome</keyword>
<dbReference type="InterPro" id="IPR002347">
    <property type="entry name" value="SDR_fam"/>
</dbReference>
<proteinExistence type="inferred from homology"/>